<dbReference type="EMBL" id="LAZR01059319">
    <property type="protein sequence ID" value="KKK68034.1"/>
    <property type="molecule type" value="Genomic_DNA"/>
</dbReference>
<protein>
    <recommendedName>
        <fullName evidence="2">Polymerase beta nucleotidyltransferase domain-containing protein</fullName>
    </recommendedName>
</protein>
<accession>A0A0F8ZNS4</accession>
<gene>
    <name evidence="1" type="ORF">LCGC14_2948100</name>
</gene>
<evidence type="ECO:0008006" key="2">
    <source>
        <dbReference type="Google" id="ProtNLM"/>
    </source>
</evidence>
<comment type="caution">
    <text evidence="1">The sequence shown here is derived from an EMBL/GenBank/DDBJ whole genome shotgun (WGS) entry which is preliminary data.</text>
</comment>
<name>A0A0F8ZNS4_9ZZZZ</name>
<evidence type="ECO:0000313" key="1">
    <source>
        <dbReference type="EMBL" id="KKK68034.1"/>
    </source>
</evidence>
<proteinExistence type="predicted"/>
<reference evidence="1" key="1">
    <citation type="journal article" date="2015" name="Nature">
        <title>Complex archaea that bridge the gap between prokaryotes and eukaryotes.</title>
        <authorList>
            <person name="Spang A."/>
            <person name="Saw J.H."/>
            <person name="Jorgensen S.L."/>
            <person name="Zaremba-Niedzwiedzka K."/>
            <person name="Martijn J."/>
            <person name="Lind A.E."/>
            <person name="van Eijk R."/>
            <person name="Schleper C."/>
            <person name="Guy L."/>
            <person name="Ettema T.J."/>
        </authorList>
    </citation>
    <scope>NUCLEOTIDE SEQUENCE</scope>
</reference>
<dbReference type="AlphaFoldDB" id="A0A0F8ZNS4"/>
<sequence>MAKKILKALNASGMKMEAYKKKRTSGYRKYMPFHNRSIADPITSYFKSRLEVVAVYFSGSYVQGREKTFSDNDLGVLLDHKAFIGRNDSGD</sequence>
<dbReference type="InterPro" id="IPR043519">
    <property type="entry name" value="NT_sf"/>
</dbReference>
<organism evidence="1">
    <name type="scientific">marine sediment metagenome</name>
    <dbReference type="NCBI Taxonomy" id="412755"/>
    <lineage>
        <taxon>unclassified sequences</taxon>
        <taxon>metagenomes</taxon>
        <taxon>ecological metagenomes</taxon>
    </lineage>
</organism>
<dbReference type="SUPFAM" id="SSF81301">
    <property type="entry name" value="Nucleotidyltransferase"/>
    <property type="match status" value="1"/>
</dbReference>